<geneLocation type="plasmid" evidence="1 2">
    <name>p101287</name>
</geneLocation>
<evidence type="ECO:0000313" key="2">
    <source>
        <dbReference type="Proteomes" id="UP000092743"/>
    </source>
</evidence>
<dbReference type="RefSeq" id="WP_065487003.1">
    <property type="nucleotide sequence ID" value="NZ_CP015356.1"/>
</dbReference>
<keyword evidence="1" id="KW-0614">Plasmid</keyword>
<evidence type="ECO:0000313" key="1">
    <source>
        <dbReference type="EMBL" id="ANS52313.1"/>
    </source>
</evidence>
<reference evidence="1 2" key="1">
    <citation type="submission" date="2016-04" db="EMBL/GenBank/DDBJ databases">
        <title>High quality genome of the nematocidal Bacillus thuringiensis MYBT18246.</title>
        <authorList>
            <person name="Hollensteiner J."/>
            <person name="Poehlein A."/>
            <person name="Sproeer C."/>
            <person name="Bunk B."/>
            <person name="Rosenstiel P."/>
            <person name="Schulenburg H."/>
            <person name="Liesegang H."/>
        </authorList>
    </citation>
    <scope>NUCLEOTIDE SEQUENCE [LARGE SCALE GENOMIC DNA]</scope>
    <source>
        <strain evidence="1 2">MYBT18246</strain>
        <plasmid evidence="1 2">p101287</plasmid>
    </source>
</reference>
<dbReference type="PROSITE" id="PS51257">
    <property type="entry name" value="PROKAR_LIPOPROTEIN"/>
    <property type="match status" value="1"/>
</dbReference>
<dbReference type="AlphaFoldDB" id="A0A9W3SIY4"/>
<proteinExistence type="predicted"/>
<sequence length="217" mass="25251">MKKLVMMGMLVMTLLTGCTSDTGTETVSKKEQSIEHTEKIFTKRDIKKAEQIGLDFFTTVEEQKTYAFRDIEDVQDQLQEKNMGRFFVGKEMMSTNILLPKMFGMNSHVNCTDKPTDNMCTVQYRVKQLKVEKVEEKYYPYLGVHTLVISYSHPKPNTNAKEISMYLEFLKQKDGKITIYEGDFVDNIELSKYNEDARYDDASKEKLRKKIEKDGVQ</sequence>
<protein>
    <recommendedName>
        <fullName evidence="3">Lipoprotein</fullName>
    </recommendedName>
</protein>
<dbReference type="Proteomes" id="UP000092743">
    <property type="component" value="Plasmid p101287"/>
</dbReference>
<dbReference type="EMBL" id="CP015356">
    <property type="protein sequence ID" value="ANS52313.1"/>
    <property type="molecule type" value="Genomic_DNA"/>
</dbReference>
<name>A0A9W3SIY4_BACTU</name>
<organism evidence="1 2">
    <name type="scientific">Bacillus thuringiensis</name>
    <dbReference type="NCBI Taxonomy" id="1428"/>
    <lineage>
        <taxon>Bacteria</taxon>
        <taxon>Bacillati</taxon>
        <taxon>Bacillota</taxon>
        <taxon>Bacilli</taxon>
        <taxon>Bacillales</taxon>
        <taxon>Bacillaceae</taxon>
        <taxon>Bacillus</taxon>
        <taxon>Bacillus cereus group</taxon>
    </lineage>
</organism>
<gene>
    <name evidence="1" type="ORF">BT246_70220</name>
</gene>
<evidence type="ECO:0008006" key="3">
    <source>
        <dbReference type="Google" id="ProtNLM"/>
    </source>
</evidence>
<accession>A0A9W3SIY4</accession>